<protein>
    <submittedName>
        <fullName evidence="4">Precorrin-6x reductase CbiJ/CobK</fullName>
    </submittedName>
</protein>
<dbReference type="NCBIfam" id="TIGR00715">
    <property type="entry name" value="precor6x_red"/>
    <property type="match status" value="1"/>
</dbReference>
<dbReference type="GO" id="GO:0009236">
    <property type="term" value="P:cobalamin biosynthetic process"/>
    <property type="evidence" value="ECO:0007669"/>
    <property type="project" value="UniProtKB-UniPathway"/>
</dbReference>
<dbReference type="EMBL" id="AFZE01000021">
    <property type="protein sequence ID" value="EHL14946.1"/>
    <property type="molecule type" value="Genomic_DNA"/>
</dbReference>
<dbReference type="BioCyc" id="EBAC796937-HMP:GMGH-2066-MONOMER"/>
<reference evidence="4 5" key="1">
    <citation type="submission" date="2011-08" db="EMBL/GenBank/DDBJ databases">
        <title>The Genome Sequence of Eubacteriaceae bacterium ACC19a.</title>
        <authorList>
            <consortium name="The Broad Institute Genome Sequencing Platform"/>
            <person name="Earl A."/>
            <person name="Ward D."/>
            <person name="Feldgarden M."/>
            <person name="Gevers D."/>
            <person name="Sizova M."/>
            <person name="Hazen A."/>
            <person name="Epstein S."/>
            <person name="Young S.K."/>
            <person name="Zeng Q."/>
            <person name="Gargeya S."/>
            <person name="Fitzgerald M."/>
            <person name="Haas B."/>
            <person name="Abouelleil A."/>
            <person name="Alvarado L."/>
            <person name="Arachchi H.M."/>
            <person name="Berlin A."/>
            <person name="Brown A."/>
            <person name="Chapman S.B."/>
            <person name="Chen Z."/>
            <person name="Dunbar C."/>
            <person name="Freedman E."/>
            <person name="Gearin G."/>
            <person name="Gellesch M."/>
            <person name="Goldberg J."/>
            <person name="Griggs A."/>
            <person name="Gujja S."/>
            <person name="Heiman D."/>
            <person name="Howarth C."/>
            <person name="Larson L."/>
            <person name="Lui A."/>
            <person name="MacDonald P.J.P."/>
            <person name="Montmayeur A."/>
            <person name="Murphy C."/>
            <person name="Neiman D."/>
            <person name="Pearson M."/>
            <person name="Priest M."/>
            <person name="Roberts A."/>
            <person name="Saif S."/>
            <person name="Shea T."/>
            <person name="Shenoy N."/>
            <person name="Sisk P."/>
            <person name="Stolte C."/>
            <person name="Sykes S."/>
            <person name="Wortman J."/>
            <person name="Nusbaum C."/>
            <person name="Birren B."/>
        </authorList>
    </citation>
    <scope>NUCLEOTIDE SEQUENCE [LARGE SCALE GENOMIC DNA]</scope>
    <source>
        <strain evidence="4 5">ACC19a</strain>
    </source>
</reference>
<keyword evidence="2" id="KW-0169">Cobalamin biosynthesis</keyword>
<dbReference type="PROSITE" id="PS51014">
    <property type="entry name" value="COBK_CBIJ"/>
    <property type="match status" value="1"/>
</dbReference>
<organism evidence="4 5">
    <name type="scientific">Peptoanaerobacter stomatis</name>
    <dbReference type="NCBI Taxonomy" id="796937"/>
    <lineage>
        <taxon>Bacteria</taxon>
        <taxon>Bacillati</taxon>
        <taxon>Bacillota</taxon>
        <taxon>Clostridia</taxon>
        <taxon>Peptostreptococcales</taxon>
        <taxon>Filifactoraceae</taxon>
        <taxon>Peptoanaerobacter</taxon>
    </lineage>
</organism>
<dbReference type="HOGENOM" id="CLU_068627_0_0_9"/>
<evidence type="ECO:0000256" key="1">
    <source>
        <dbReference type="ARBA" id="ARBA00004953"/>
    </source>
</evidence>
<dbReference type="RefSeq" id="WP_009526274.1">
    <property type="nucleotide sequence ID" value="NZ_JH414566.1"/>
</dbReference>
<dbReference type="PANTHER" id="PTHR36925:SF1">
    <property type="entry name" value="COBALT-PRECORRIN-6A REDUCTASE"/>
    <property type="match status" value="1"/>
</dbReference>
<comment type="pathway">
    <text evidence="1">Cofactor biosynthesis; adenosylcobalamin biosynthesis.</text>
</comment>
<evidence type="ECO:0000313" key="5">
    <source>
        <dbReference type="Proteomes" id="UP000006437"/>
    </source>
</evidence>
<dbReference type="PANTHER" id="PTHR36925">
    <property type="entry name" value="COBALT-PRECORRIN-6A REDUCTASE"/>
    <property type="match status" value="1"/>
</dbReference>
<sequence length="255" mass="29803">MSRIWVIGGTVETYKVCDELLHNNKDIIVSVATDYGYEEFAKFKQFLVKGRMDKMQMIEFCQNNCINKIVDVSHPYAKDVSKNAMEVSDELCIKYYRYERTDTQFLQKYDKMYYADDHADAINLAKKFNFKRVFLTTGIKDVDKYIKANFDELFIRILPRSEQIAYLENKGYKSKNIIAMQGPFTKNMNIETIKHINADVMITKQSGKEGGFDEKVSSCIDTEISVIIIKRPLLKYENRFDNIDFMIKNIILGDE</sequence>
<dbReference type="GO" id="GO:0016994">
    <property type="term" value="F:precorrin-6A reductase activity"/>
    <property type="evidence" value="ECO:0007669"/>
    <property type="project" value="InterPro"/>
</dbReference>
<evidence type="ECO:0000313" key="4">
    <source>
        <dbReference type="EMBL" id="EHL14946.1"/>
    </source>
</evidence>
<dbReference type="InterPro" id="IPR003723">
    <property type="entry name" value="Precorrin-6x_reduct"/>
</dbReference>
<dbReference type="PATRIC" id="fig|796937.3.peg.1266"/>
<name>G9X0X2_9FIRM</name>
<comment type="caution">
    <text evidence="4">The sequence shown here is derived from an EMBL/GenBank/DDBJ whole genome shotgun (WGS) entry which is preliminary data.</text>
</comment>
<evidence type="ECO:0000256" key="2">
    <source>
        <dbReference type="ARBA" id="ARBA00022573"/>
    </source>
</evidence>
<dbReference type="AlphaFoldDB" id="G9X0X2"/>
<evidence type="ECO:0000256" key="3">
    <source>
        <dbReference type="ARBA" id="ARBA00023002"/>
    </source>
</evidence>
<dbReference type="Pfam" id="PF02571">
    <property type="entry name" value="CbiJ"/>
    <property type="match status" value="1"/>
</dbReference>
<dbReference type="UniPathway" id="UPA00148"/>
<gene>
    <name evidence="4" type="ORF">HMPREF9629_02058</name>
</gene>
<keyword evidence="3" id="KW-0560">Oxidoreductase</keyword>
<accession>G9X0X2</accession>
<dbReference type="Proteomes" id="UP000006437">
    <property type="component" value="Unassembled WGS sequence"/>
</dbReference>
<proteinExistence type="predicted"/>